<dbReference type="CTD" id="3824"/>
<dbReference type="STRING" id="9749.A0A2Y9NK69"/>
<organism evidence="12 13">
    <name type="scientific">Delphinapterus leucas</name>
    <name type="common">Beluga whale</name>
    <dbReference type="NCBI Taxonomy" id="9749"/>
    <lineage>
        <taxon>Eukaryota</taxon>
        <taxon>Metazoa</taxon>
        <taxon>Chordata</taxon>
        <taxon>Craniata</taxon>
        <taxon>Vertebrata</taxon>
        <taxon>Euteleostomi</taxon>
        <taxon>Mammalia</taxon>
        <taxon>Eutheria</taxon>
        <taxon>Laurasiatheria</taxon>
        <taxon>Artiodactyla</taxon>
        <taxon>Whippomorpha</taxon>
        <taxon>Cetacea</taxon>
        <taxon>Odontoceti</taxon>
        <taxon>Monodontidae</taxon>
        <taxon>Delphinapterus</taxon>
    </lineage>
</organism>
<dbReference type="InterPro" id="IPR050919">
    <property type="entry name" value="NKG2/CD94_NK_receptors"/>
</dbReference>
<feature type="domain" description="C-type lectin" evidence="11">
    <location>
        <begin position="76"/>
        <end position="183"/>
    </location>
</feature>
<feature type="transmembrane region" description="Helical" evidence="10">
    <location>
        <begin position="192"/>
        <end position="213"/>
    </location>
</feature>
<evidence type="ECO:0000256" key="2">
    <source>
        <dbReference type="ARBA" id="ARBA00022692"/>
    </source>
</evidence>
<dbReference type="RefSeq" id="XP_022433281.1">
    <property type="nucleotide sequence ID" value="XM_022577573.1"/>
</dbReference>
<evidence type="ECO:0000256" key="3">
    <source>
        <dbReference type="ARBA" id="ARBA00022734"/>
    </source>
</evidence>
<dbReference type="SUPFAM" id="SSF56436">
    <property type="entry name" value="C-type lectin-like"/>
    <property type="match status" value="1"/>
</dbReference>
<dbReference type="GO" id="GO:0030246">
    <property type="term" value="F:carbohydrate binding"/>
    <property type="evidence" value="ECO:0007669"/>
    <property type="project" value="UniProtKB-KW"/>
</dbReference>
<keyword evidence="3" id="KW-0430">Lectin</keyword>
<dbReference type="GO" id="GO:0045954">
    <property type="term" value="P:positive regulation of natural killer cell mediated cytotoxicity"/>
    <property type="evidence" value="ECO:0007669"/>
    <property type="project" value="TreeGrafter"/>
</dbReference>
<proteinExistence type="predicted"/>
<evidence type="ECO:0000256" key="5">
    <source>
        <dbReference type="ARBA" id="ARBA00022989"/>
    </source>
</evidence>
<evidence type="ECO:0000256" key="7">
    <source>
        <dbReference type="ARBA" id="ARBA00023180"/>
    </source>
</evidence>
<evidence type="ECO:0000256" key="1">
    <source>
        <dbReference type="ARBA" id="ARBA00004606"/>
    </source>
</evidence>
<evidence type="ECO:0000313" key="12">
    <source>
        <dbReference type="Proteomes" id="UP000248483"/>
    </source>
</evidence>
<keyword evidence="6 10" id="KW-0472">Membrane</keyword>
<dbReference type="Pfam" id="PF00059">
    <property type="entry name" value="Lectin_C"/>
    <property type="match status" value="1"/>
</dbReference>
<dbReference type="KEGG" id="dle:111176759"/>
<sequence length="240" mass="27164">MDTGTTFHMAAFQTTPWRLISGVLGVMCLLLVAALGVLLKSSFTKQNVQPTFSPGPSTDLREGSGCCSCREKWIGYQCSCYFISNESKTWKDSRNFCVSHNSSLLQIQNRNELYFMNSISYYYWTGLSYSEEHHGWLWEDNSTLSQDLFLSLHPVNPKNCIIHGPSGSVMDADCGNKYRYVYHLNPSSSWKFVAVILWIVCLGLLSSVVYLAIECKSQCEIEVCFSITHTVKSFEKSTVF</sequence>
<dbReference type="InterPro" id="IPR033992">
    <property type="entry name" value="NKR-like_CTLD"/>
</dbReference>
<dbReference type="GO" id="GO:0016020">
    <property type="term" value="C:membrane"/>
    <property type="evidence" value="ECO:0007669"/>
    <property type="project" value="UniProtKB-SubCell"/>
</dbReference>
<dbReference type="GO" id="GO:0002223">
    <property type="term" value="P:stimulatory C-type lectin receptor signaling pathway"/>
    <property type="evidence" value="ECO:0007669"/>
    <property type="project" value="TreeGrafter"/>
</dbReference>
<dbReference type="Proteomes" id="UP000248483">
    <property type="component" value="Unplaced"/>
</dbReference>
<evidence type="ECO:0000256" key="6">
    <source>
        <dbReference type="ARBA" id="ARBA00023136"/>
    </source>
</evidence>
<gene>
    <name evidence="13" type="primary">KLRD1</name>
</gene>
<feature type="transmembrane region" description="Helical" evidence="10">
    <location>
        <begin position="20"/>
        <end position="39"/>
    </location>
</feature>
<name>A0A2Y9NK69_DELLE</name>
<evidence type="ECO:0000256" key="8">
    <source>
        <dbReference type="ARBA" id="ARBA00041193"/>
    </source>
</evidence>
<dbReference type="InterPro" id="IPR001304">
    <property type="entry name" value="C-type_lectin-like"/>
</dbReference>
<keyword evidence="7" id="KW-0325">Glycoprotein</keyword>
<evidence type="ECO:0000256" key="9">
    <source>
        <dbReference type="ARBA" id="ARBA00041489"/>
    </source>
</evidence>
<keyword evidence="2 10" id="KW-0812">Transmembrane</keyword>
<dbReference type="CDD" id="cd03593">
    <property type="entry name" value="CLECT_NK_receptors_like"/>
    <property type="match status" value="1"/>
</dbReference>
<evidence type="ECO:0000256" key="4">
    <source>
        <dbReference type="ARBA" id="ARBA00022968"/>
    </source>
</evidence>
<dbReference type="PANTHER" id="PTHR22800:SF252">
    <property type="entry name" value="NATURAL KILLER CELLS ANTIGEN CD94"/>
    <property type="match status" value="1"/>
</dbReference>
<comment type="subcellular location">
    <subcellularLocation>
        <location evidence="1">Membrane</location>
        <topology evidence="1">Single-pass type II membrane protein</topology>
    </subcellularLocation>
</comment>
<keyword evidence="4" id="KW-0735">Signal-anchor</keyword>
<dbReference type="InParanoid" id="A0A2Y9NK69"/>
<evidence type="ECO:0000313" key="13">
    <source>
        <dbReference type="RefSeq" id="XP_022433281.1"/>
    </source>
</evidence>
<dbReference type="Gene3D" id="3.10.100.10">
    <property type="entry name" value="Mannose-Binding Protein A, subunit A"/>
    <property type="match status" value="1"/>
</dbReference>
<evidence type="ECO:0000256" key="10">
    <source>
        <dbReference type="SAM" id="Phobius"/>
    </source>
</evidence>
<dbReference type="InterPro" id="IPR016187">
    <property type="entry name" value="CTDL_fold"/>
</dbReference>
<dbReference type="AlphaFoldDB" id="A0A2Y9NK69"/>
<dbReference type="FunCoup" id="A0A2Y9NK69">
    <property type="interactions" value="218"/>
</dbReference>
<accession>A0A2Y9NK69</accession>
<evidence type="ECO:0000259" key="11">
    <source>
        <dbReference type="PROSITE" id="PS50041"/>
    </source>
</evidence>
<dbReference type="GeneID" id="111176759"/>
<dbReference type="PANTHER" id="PTHR22800">
    <property type="entry name" value="C-TYPE LECTIN PROTEINS"/>
    <property type="match status" value="1"/>
</dbReference>
<dbReference type="InterPro" id="IPR016186">
    <property type="entry name" value="C-type_lectin-like/link_sf"/>
</dbReference>
<reference evidence="13" key="1">
    <citation type="submission" date="2025-08" db="UniProtKB">
        <authorList>
            <consortium name="RefSeq"/>
        </authorList>
    </citation>
    <scope>IDENTIFICATION</scope>
    <source>
        <tissue evidence="13">Blood</tissue>
    </source>
</reference>
<keyword evidence="12" id="KW-1185">Reference proteome</keyword>
<keyword evidence="5 10" id="KW-1133">Transmembrane helix</keyword>
<protein>
    <recommendedName>
        <fullName evidence="8">Natural killer cells antigen CD94</fullName>
    </recommendedName>
    <alternativeName>
        <fullName evidence="9">Killer cell lectin-like receptor subfamily D member 1</fullName>
    </alternativeName>
</protein>
<dbReference type="SMART" id="SM00034">
    <property type="entry name" value="CLECT"/>
    <property type="match status" value="1"/>
</dbReference>
<dbReference type="PROSITE" id="PS50041">
    <property type="entry name" value="C_TYPE_LECTIN_2"/>
    <property type="match status" value="1"/>
</dbReference>